<dbReference type="Proteomes" id="UP000070810">
    <property type="component" value="Unassembled WGS sequence"/>
</dbReference>
<dbReference type="PANTHER" id="PTHR30146">
    <property type="entry name" value="LACI-RELATED TRANSCRIPTIONAL REPRESSOR"/>
    <property type="match status" value="1"/>
</dbReference>
<protein>
    <recommendedName>
        <fullName evidence="4">HTH lacI-type domain-containing protein</fullName>
    </recommendedName>
</protein>
<keyword evidence="1" id="KW-0805">Transcription regulation</keyword>
<evidence type="ECO:0000259" key="4">
    <source>
        <dbReference type="PROSITE" id="PS50932"/>
    </source>
</evidence>
<dbReference type="InterPro" id="IPR010982">
    <property type="entry name" value="Lambda_DNA-bd_dom_sf"/>
</dbReference>
<dbReference type="SUPFAM" id="SSF47413">
    <property type="entry name" value="lambda repressor-like DNA-binding domains"/>
    <property type="match status" value="1"/>
</dbReference>
<sequence>MRSPTIRDVARVAGVSKSLVSLVFTGGGTVSEERRLRVLHAAEQLGYRPNLVAQSLSAGRRDIVAILVSNLHNPLFAEIVGAAKARLAAAGRRTVILSAQVDDGAGGAVLDRDNIDVLRDLRPSGLIAVGTIPEFAELSELTAAIPTVVASAIDATQDVVAAVRTDDAAGLDLVVAHLAAQGVERVAFVGGDGGTVAAARERAFVAAAERRGFGAHAWVERADFSEAGARSAVARLVAEDRLPQAVVAVNDVTAVGVITALEAEGVAVPSGCRVVGYDGTTLAAIPRISLTTVDPDNRRIGREAAEALLAAPGVAAPGSPGAGGAGADRASAFAGRAGAGAGADHADRSIGEVLIPPTLVVRASA</sequence>
<dbReference type="CDD" id="cd06267">
    <property type="entry name" value="PBP1_LacI_sugar_binding-like"/>
    <property type="match status" value="1"/>
</dbReference>
<dbReference type="InterPro" id="IPR028082">
    <property type="entry name" value="Peripla_BP_I"/>
</dbReference>
<evidence type="ECO:0000256" key="3">
    <source>
        <dbReference type="ARBA" id="ARBA00023163"/>
    </source>
</evidence>
<dbReference type="Pfam" id="PF00356">
    <property type="entry name" value="LacI"/>
    <property type="match status" value="1"/>
</dbReference>
<accession>A0A147ESI3</accession>
<organism evidence="5 6">
    <name type="scientific">Leucobacter chromiiresistens</name>
    <dbReference type="NCBI Taxonomy" id="1079994"/>
    <lineage>
        <taxon>Bacteria</taxon>
        <taxon>Bacillati</taxon>
        <taxon>Actinomycetota</taxon>
        <taxon>Actinomycetes</taxon>
        <taxon>Micrococcales</taxon>
        <taxon>Microbacteriaceae</taxon>
        <taxon>Leucobacter</taxon>
    </lineage>
</organism>
<dbReference type="EMBL" id="LDRK01000001">
    <property type="protein sequence ID" value="KTR87494.1"/>
    <property type="molecule type" value="Genomic_DNA"/>
</dbReference>
<dbReference type="GO" id="GO:0003700">
    <property type="term" value="F:DNA-binding transcription factor activity"/>
    <property type="evidence" value="ECO:0007669"/>
    <property type="project" value="TreeGrafter"/>
</dbReference>
<keyword evidence="2" id="KW-0238">DNA-binding</keyword>
<dbReference type="SUPFAM" id="SSF53822">
    <property type="entry name" value="Periplasmic binding protein-like I"/>
    <property type="match status" value="1"/>
</dbReference>
<keyword evidence="6" id="KW-1185">Reference proteome</keyword>
<evidence type="ECO:0000256" key="2">
    <source>
        <dbReference type="ARBA" id="ARBA00023125"/>
    </source>
</evidence>
<dbReference type="Pfam" id="PF13377">
    <property type="entry name" value="Peripla_BP_3"/>
    <property type="match status" value="1"/>
</dbReference>
<dbReference type="GO" id="GO:0000976">
    <property type="term" value="F:transcription cis-regulatory region binding"/>
    <property type="evidence" value="ECO:0007669"/>
    <property type="project" value="TreeGrafter"/>
</dbReference>
<dbReference type="InterPro" id="IPR000843">
    <property type="entry name" value="HTH_LacI"/>
</dbReference>
<comment type="caution">
    <text evidence="5">The sequence shown here is derived from an EMBL/GenBank/DDBJ whole genome shotgun (WGS) entry which is preliminary data.</text>
</comment>
<proteinExistence type="predicted"/>
<gene>
    <name evidence="5" type="ORF">NS354_00010</name>
</gene>
<dbReference type="CDD" id="cd01392">
    <property type="entry name" value="HTH_LacI"/>
    <property type="match status" value="1"/>
</dbReference>
<dbReference type="AlphaFoldDB" id="A0A147ESI3"/>
<evidence type="ECO:0000256" key="1">
    <source>
        <dbReference type="ARBA" id="ARBA00023015"/>
    </source>
</evidence>
<dbReference type="PATRIC" id="fig|1079994.3.peg.2"/>
<dbReference type="Gene3D" id="1.10.260.40">
    <property type="entry name" value="lambda repressor-like DNA-binding domains"/>
    <property type="match status" value="1"/>
</dbReference>
<evidence type="ECO:0000313" key="6">
    <source>
        <dbReference type="Proteomes" id="UP000070810"/>
    </source>
</evidence>
<dbReference type="SMART" id="SM00354">
    <property type="entry name" value="HTH_LACI"/>
    <property type="match status" value="1"/>
</dbReference>
<dbReference type="PANTHER" id="PTHR30146:SF153">
    <property type="entry name" value="LACTOSE OPERON REPRESSOR"/>
    <property type="match status" value="1"/>
</dbReference>
<dbReference type="InterPro" id="IPR046335">
    <property type="entry name" value="LacI/GalR-like_sensor"/>
</dbReference>
<keyword evidence="3" id="KW-0804">Transcription</keyword>
<dbReference type="Gene3D" id="3.40.50.2300">
    <property type="match status" value="2"/>
</dbReference>
<evidence type="ECO:0000313" key="5">
    <source>
        <dbReference type="EMBL" id="KTR87494.1"/>
    </source>
</evidence>
<feature type="domain" description="HTH lacI-type" evidence="4">
    <location>
        <begin position="4"/>
        <end position="58"/>
    </location>
</feature>
<name>A0A147ESI3_9MICO</name>
<reference evidence="5 6" key="1">
    <citation type="journal article" date="2016" name="Front. Microbiol.">
        <title>Genomic Resource of Rice Seed Associated Bacteria.</title>
        <authorList>
            <person name="Midha S."/>
            <person name="Bansal K."/>
            <person name="Sharma S."/>
            <person name="Kumar N."/>
            <person name="Patil P.P."/>
            <person name="Chaudhry V."/>
            <person name="Patil P.B."/>
        </authorList>
    </citation>
    <scope>NUCLEOTIDE SEQUENCE [LARGE SCALE GENOMIC DNA]</scope>
    <source>
        <strain evidence="5 6">NS354</strain>
    </source>
</reference>
<dbReference type="PROSITE" id="PS50932">
    <property type="entry name" value="HTH_LACI_2"/>
    <property type="match status" value="1"/>
</dbReference>